<comment type="subcellular location">
    <subcellularLocation>
        <location evidence="1">Cell membrane</location>
        <topology evidence="1">Multi-pass membrane protein</topology>
    </subcellularLocation>
</comment>
<dbReference type="PANTHER" id="PTHR14969:SF62">
    <property type="entry name" value="DECAPRENYLPHOSPHORYL-5-PHOSPHORIBOSE PHOSPHATASE RV3807C-RELATED"/>
    <property type="match status" value="1"/>
</dbReference>
<keyword evidence="2" id="KW-1003">Cell membrane</keyword>
<keyword evidence="3" id="KW-0812">Transmembrane</keyword>
<name>A0ABW3G4X7_9NOCA</name>
<feature type="domain" description="Phosphatidic acid phosphatase type 2/haloperoxidase" evidence="7">
    <location>
        <begin position="68"/>
        <end position="177"/>
    </location>
</feature>
<dbReference type="SUPFAM" id="SSF48317">
    <property type="entry name" value="Acid phosphatase/Vanadium-dependent haloperoxidase"/>
    <property type="match status" value="1"/>
</dbReference>
<dbReference type="Gene3D" id="1.20.144.10">
    <property type="entry name" value="Phosphatidic acid phosphatase type 2/haloperoxidase"/>
    <property type="match status" value="1"/>
</dbReference>
<evidence type="ECO:0000256" key="2">
    <source>
        <dbReference type="ARBA" id="ARBA00022475"/>
    </source>
</evidence>
<dbReference type="InterPro" id="IPR036938">
    <property type="entry name" value="PAP2/HPO_sf"/>
</dbReference>
<dbReference type="Proteomes" id="UP001597068">
    <property type="component" value="Unassembled WGS sequence"/>
</dbReference>
<evidence type="ECO:0000313" key="9">
    <source>
        <dbReference type="Proteomes" id="UP001597068"/>
    </source>
</evidence>
<keyword evidence="5" id="KW-1133">Transmembrane helix</keyword>
<keyword evidence="9" id="KW-1185">Reference proteome</keyword>
<organism evidence="8 9">
    <name type="scientific">Williamsia deligens</name>
    <dbReference type="NCBI Taxonomy" id="321325"/>
    <lineage>
        <taxon>Bacteria</taxon>
        <taxon>Bacillati</taxon>
        <taxon>Actinomycetota</taxon>
        <taxon>Actinomycetes</taxon>
        <taxon>Mycobacteriales</taxon>
        <taxon>Nocardiaceae</taxon>
        <taxon>Williamsia</taxon>
    </lineage>
</organism>
<protein>
    <submittedName>
        <fullName evidence="8">Phosphatase PAP2 family protein</fullName>
    </submittedName>
</protein>
<keyword evidence="4" id="KW-0378">Hydrolase</keyword>
<keyword evidence="6" id="KW-0472">Membrane</keyword>
<reference evidence="9" key="1">
    <citation type="journal article" date="2019" name="Int. J. Syst. Evol. Microbiol.">
        <title>The Global Catalogue of Microorganisms (GCM) 10K type strain sequencing project: providing services to taxonomists for standard genome sequencing and annotation.</title>
        <authorList>
            <consortium name="The Broad Institute Genomics Platform"/>
            <consortium name="The Broad Institute Genome Sequencing Center for Infectious Disease"/>
            <person name="Wu L."/>
            <person name="Ma J."/>
        </authorList>
    </citation>
    <scope>NUCLEOTIDE SEQUENCE [LARGE SCALE GENOMIC DNA]</scope>
    <source>
        <strain evidence="9">CCUG 50873</strain>
    </source>
</reference>
<evidence type="ECO:0000256" key="6">
    <source>
        <dbReference type="ARBA" id="ARBA00023136"/>
    </source>
</evidence>
<evidence type="ECO:0000259" key="7">
    <source>
        <dbReference type="SMART" id="SM00014"/>
    </source>
</evidence>
<dbReference type="EMBL" id="JBHTIL010000001">
    <property type="protein sequence ID" value="MFD0925264.1"/>
    <property type="molecule type" value="Genomic_DNA"/>
</dbReference>
<comment type="caution">
    <text evidence="8">The sequence shown here is derived from an EMBL/GenBank/DDBJ whole genome shotgun (WGS) entry which is preliminary data.</text>
</comment>
<evidence type="ECO:0000256" key="3">
    <source>
        <dbReference type="ARBA" id="ARBA00022692"/>
    </source>
</evidence>
<dbReference type="Pfam" id="PF01569">
    <property type="entry name" value="PAP2"/>
    <property type="match status" value="1"/>
</dbReference>
<evidence type="ECO:0000256" key="1">
    <source>
        <dbReference type="ARBA" id="ARBA00004651"/>
    </source>
</evidence>
<dbReference type="InterPro" id="IPR000326">
    <property type="entry name" value="PAP2/HPO"/>
</dbReference>
<dbReference type="PANTHER" id="PTHR14969">
    <property type="entry name" value="SPHINGOSINE-1-PHOSPHATE PHOSPHOHYDROLASE"/>
    <property type="match status" value="1"/>
</dbReference>
<evidence type="ECO:0000256" key="4">
    <source>
        <dbReference type="ARBA" id="ARBA00022801"/>
    </source>
</evidence>
<gene>
    <name evidence="8" type="ORF">ACFQ04_05880</name>
</gene>
<sequence>MSSASTDDRARGEVAALIAIQGAVADAPGVLPAARGLSHLGEHALGWLVAAGVGFSVATVRGDEAARVRWAQAGIGAFGAHAASVVVKRVVRRRRPHDPRIRVGVGTPSRLSFPSSHATSTTAAAILLGRAAGLPPAALPGVLVPPMVASRLVLGVHYPSDVAAGALLGAVCAAAVARDDRLTARAIAQLDAAGRALRGRGPIRGER</sequence>
<dbReference type="RefSeq" id="WP_253646772.1">
    <property type="nucleotide sequence ID" value="NZ_BAAAMO010000002.1"/>
</dbReference>
<proteinExistence type="predicted"/>
<evidence type="ECO:0000256" key="5">
    <source>
        <dbReference type="ARBA" id="ARBA00022989"/>
    </source>
</evidence>
<accession>A0ABW3G4X7</accession>
<dbReference type="SMART" id="SM00014">
    <property type="entry name" value="acidPPc"/>
    <property type="match status" value="1"/>
</dbReference>
<evidence type="ECO:0000313" key="8">
    <source>
        <dbReference type="EMBL" id="MFD0925264.1"/>
    </source>
</evidence>